<organism evidence="2">
    <name type="scientific">viral metagenome</name>
    <dbReference type="NCBI Taxonomy" id="1070528"/>
    <lineage>
        <taxon>unclassified sequences</taxon>
        <taxon>metagenomes</taxon>
        <taxon>organismal metagenomes</taxon>
    </lineage>
</organism>
<dbReference type="Pfam" id="PF19141">
    <property type="entry name" value="DUF5824"/>
    <property type="match status" value="1"/>
</dbReference>
<proteinExistence type="predicted"/>
<accession>A0A6C0I7N6</accession>
<sequence>MGKTRKIYYPKKYYRGLTLKNKTRRRHEIQKYGSLSWTNPNAYKGFKTDIGVKTKKSSYTKTWNSKFPNANSLEQKSKVSGVPLKFIKESYNRGMAAWRTGHRPGATQQQWGYARTNSLLLCGKTFDTADSDIVKRAIKQSKTAKKWWKSCL</sequence>
<protein>
    <recommendedName>
        <fullName evidence="1">DUF5824 domain-containing protein</fullName>
    </recommendedName>
</protein>
<evidence type="ECO:0000313" key="2">
    <source>
        <dbReference type="EMBL" id="QHT88326.1"/>
    </source>
</evidence>
<name>A0A6C0I7N6_9ZZZZ</name>
<dbReference type="EMBL" id="MN740114">
    <property type="protein sequence ID" value="QHT88326.1"/>
    <property type="molecule type" value="Genomic_DNA"/>
</dbReference>
<dbReference type="AlphaFoldDB" id="A0A6C0I7N6"/>
<feature type="domain" description="DUF5824" evidence="1">
    <location>
        <begin position="10"/>
        <end position="131"/>
    </location>
</feature>
<reference evidence="2" key="1">
    <citation type="journal article" date="2020" name="Nature">
        <title>Giant virus diversity and host interactions through global metagenomics.</title>
        <authorList>
            <person name="Schulz F."/>
            <person name="Roux S."/>
            <person name="Paez-Espino D."/>
            <person name="Jungbluth S."/>
            <person name="Walsh D.A."/>
            <person name="Denef V.J."/>
            <person name="McMahon K.D."/>
            <person name="Konstantinidis K.T."/>
            <person name="Eloe-Fadrosh E.A."/>
            <person name="Kyrpides N.C."/>
            <person name="Woyke T."/>
        </authorList>
    </citation>
    <scope>NUCLEOTIDE SEQUENCE</scope>
    <source>
        <strain evidence="2">GVMAG-M-3300023184-50</strain>
    </source>
</reference>
<evidence type="ECO:0000259" key="1">
    <source>
        <dbReference type="Pfam" id="PF19141"/>
    </source>
</evidence>
<dbReference type="InterPro" id="IPR043862">
    <property type="entry name" value="DUF5824"/>
</dbReference>